<organism evidence="3 4">
    <name type="scientific">Flavobacterium sediminis</name>
    <dbReference type="NCBI Taxonomy" id="2201181"/>
    <lineage>
        <taxon>Bacteria</taxon>
        <taxon>Pseudomonadati</taxon>
        <taxon>Bacteroidota</taxon>
        <taxon>Flavobacteriia</taxon>
        <taxon>Flavobacteriales</taxon>
        <taxon>Flavobacteriaceae</taxon>
        <taxon>Flavobacterium</taxon>
    </lineage>
</organism>
<dbReference type="OrthoDB" id="673128at2"/>
<dbReference type="Proteomes" id="UP000245429">
    <property type="component" value="Chromosome"/>
</dbReference>
<keyword evidence="4" id="KW-1185">Reference proteome</keyword>
<gene>
    <name evidence="3" type="ORF">DI487_03510</name>
</gene>
<dbReference type="PROSITE" id="PS50110">
    <property type="entry name" value="RESPONSE_REGULATORY"/>
    <property type="match status" value="1"/>
</dbReference>
<dbReference type="RefSeq" id="WP_109568428.1">
    <property type="nucleotide sequence ID" value="NZ_CP029463.1"/>
</dbReference>
<feature type="modified residue" description="4-aspartylphosphate" evidence="1">
    <location>
        <position position="64"/>
    </location>
</feature>
<dbReference type="InterPro" id="IPR011006">
    <property type="entry name" value="CheY-like_superfamily"/>
</dbReference>
<name>A0A2U8QS80_9FLAO</name>
<keyword evidence="1" id="KW-0597">Phosphoprotein</keyword>
<feature type="domain" description="Response regulatory" evidence="2">
    <location>
        <begin position="7"/>
        <end position="134"/>
    </location>
</feature>
<dbReference type="Pfam" id="PF00072">
    <property type="entry name" value="Response_reg"/>
    <property type="match status" value="1"/>
</dbReference>
<evidence type="ECO:0000259" key="2">
    <source>
        <dbReference type="PROSITE" id="PS50110"/>
    </source>
</evidence>
<reference evidence="3 4" key="1">
    <citation type="submission" date="2018-05" db="EMBL/GenBank/DDBJ databases">
        <title>Flavobacterium sp. MEBiC07310.</title>
        <authorList>
            <person name="Baek K."/>
        </authorList>
    </citation>
    <scope>NUCLEOTIDE SEQUENCE [LARGE SCALE GENOMIC DNA]</scope>
    <source>
        <strain evidence="3 4">MEBiC07310</strain>
    </source>
</reference>
<evidence type="ECO:0000256" key="1">
    <source>
        <dbReference type="PROSITE-ProRule" id="PRU00169"/>
    </source>
</evidence>
<dbReference type="SUPFAM" id="SSF52172">
    <property type="entry name" value="CheY-like"/>
    <property type="match status" value="1"/>
</dbReference>
<dbReference type="Gene3D" id="3.40.50.2300">
    <property type="match status" value="1"/>
</dbReference>
<dbReference type="PANTHER" id="PTHR44520:SF2">
    <property type="entry name" value="RESPONSE REGULATOR RCP1"/>
    <property type="match status" value="1"/>
</dbReference>
<accession>A0A2U8QS80</accession>
<sequence>MDKSVKCIMLIDDNEMDNFVHERVIKKHNAAEHIVAKQSALEALHYLEAGNSEDGNFPNIIFLDINMPGMDGWEFLEEYGKLEDGLKDRKVVVILTTSENPEDFLKAKKAKELFSFKTKPLTKEILDDIIEGYLKKFN</sequence>
<dbReference type="KEGG" id="fse:DI487_03510"/>
<evidence type="ECO:0000313" key="4">
    <source>
        <dbReference type="Proteomes" id="UP000245429"/>
    </source>
</evidence>
<dbReference type="InterPro" id="IPR001789">
    <property type="entry name" value="Sig_transdc_resp-reg_receiver"/>
</dbReference>
<dbReference type="SMART" id="SM00448">
    <property type="entry name" value="REC"/>
    <property type="match status" value="1"/>
</dbReference>
<protein>
    <recommendedName>
        <fullName evidence="2">Response regulatory domain-containing protein</fullName>
    </recommendedName>
</protein>
<dbReference type="EMBL" id="CP029463">
    <property type="protein sequence ID" value="AWM13020.1"/>
    <property type="molecule type" value="Genomic_DNA"/>
</dbReference>
<dbReference type="GO" id="GO:0000160">
    <property type="term" value="P:phosphorelay signal transduction system"/>
    <property type="evidence" value="ECO:0007669"/>
    <property type="project" value="InterPro"/>
</dbReference>
<dbReference type="InterPro" id="IPR052893">
    <property type="entry name" value="TCS_response_regulator"/>
</dbReference>
<dbReference type="AlphaFoldDB" id="A0A2U8QS80"/>
<evidence type="ECO:0000313" key="3">
    <source>
        <dbReference type="EMBL" id="AWM13020.1"/>
    </source>
</evidence>
<proteinExistence type="predicted"/>
<dbReference type="PANTHER" id="PTHR44520">
    <property type="entry name" value="RESPONSE REGULATOR RCP1-RELATED"/>
    <property type="match status" value="1"/>
</dbReference>